<evidence type="ECO:0000313" key="12">
    <source>
        <dbReference type="EMBL" id="MFD2183250.1"/>
    </source>
</evidence>
<feature type="domain" description="TonB C-terminal" evidence="11">
    <location>
        <begin position="302"/>
        <end position="390"/>
    </location>
</feature>
<dbReference type="InterPro" id="IPR051045">
    <property type="entry name" value="TonB-dependent_transducer"/>
</dbReference>
<feature type="region of interest" description="Disordered" evidence="10">
    <location>
        <begin position="130"/>
        <end position="160"/>
    </location>
</feature>
<proteinExistence type="inferred from homology"/>
<evidence type="ECO:0000256" key="2">
    <source>
        <dbReference type="ARBA" id="ARBA00006555"/>
    </source>
</evidence>
<evidence type="ECO:0000256" key="6">
    <source>
        <dbReference type="ARBA" id="ARBA00022692"/>
    </source>
</evidence>
<evidence type="ECO:0000256" key="4">
    <source>
        <dbReference type="ARBA" id="ARBA00022475"/>
    </source>
</evidence>
<keyword evidence="9" id="KW-0472">Membrane</keyword>
<evidence type="ECO:0000313" key="13">
    <source>
        <dbReference type="Proteomes" id="UP001597314"/>
    </source>
</evidence>
<feature type="region of interest" description="Disordered" evidence="10">
    <location>
        <begin position="189"/>
        <end position="213"/>
    </location>
</feature>
<evidence type="ECO:0000256" key="5">
    <source>
        <dbReference type="ARBA" id="ARBA00022519"/>
    </source>
</evidence>
<comment type="caution">
    <text evidence="12">The sequence shown here is derived from an EMBL/GenBank/DDBJ whole genome shotgun (WGS) entry which is preliminary data.</text>
</comment>
<name>A0ABW5AL61_9BRAD</name>
<accession>A0ABW5AL61</accession>
<evidence type="ECO:0000256" key="3">
    <source>
        <dbReference type="ARBA" id="ARBA00022448"/>
    </source>
</evidence>
<keyword evidence="8" id="KW-1133">Transmembrane helix</keyword>
<keyword evidence="6" id="KW-0812">Transmembrane</keyword>
<dbReference type="PROSITE" id="PS52015">
    <property type="entry name" value="TONB_CTD"/>
    <property type="match status" value="1"/>
</dbReference>
<reference evidence="13" key="1">
    <citation type="journal article" date="2019" name="Int. J. Syst. Evol. Microbiol.">
        <title>The Global Catalogue of Microorganisms (GCM) 10K type strain sequencing project: providing services to taxonomists for standard genome sequencing and annotation.</title>
        <authorList>
            <consortium name="The Broad Institute Genomics Platform"/>
            <consortium name="The Broad Institute Genome Sequencing Center for Infectious Disease"/>
            <person name="Wu L."/>
            <person name="Ma J."/>
        </authorList>
    </citation>
    <scope>NUCLEOTIDE SEQUENCE [LARGE SCALE GENOMIC DNA]</scope>
    <source>
        <strain evidence="13">CGMCC 1.6774</strain>
    </source>
</reference>
<dbReference type="Proteomes" id="UP001597314">
    <property type="component" value="Unassembled WGS sequence"/>
</dbReference>
<comment type="subcellular location">
    <subcellularLocation>
        <location evidence="1">Cell inner membrane</location>
        <topology evidence="1">Single-pass membrane protein</topology>
        <orientation evidence="1">Periplasmic side</orientation>
    </subcellularLocation>
</comment>
<evidence type="ECO:0000256" key="10">
    <source>
        <dbReference type="SAM" id="MobiDB-lite"/>
    </source>
</evidence>
<feature type="region of interest" description="Disordered" evidence="10">
    <location>
        <begin position="228"/>
        <end position="296"/>
    </location>
</feature>
<protein>
    <submittedName>
        <fullName evidence="12">TonB family protein</fullName>
    </submittedName>
</protein>
<dbReference type="PANTHER" id="PTHR33446">
    <property type="entry name" value="PROTEIN TONB-RELATED"/>
    <property type="match status" value="1"/>
</dbReference>
<keyword evidence="4" id="KW-1003">Cell membrane</keyword>
<dbReference type="EMBL" id="JBHUIW010000015">
    <property type="protein sequence ID" value="MFD2183250.1"/>
    <property type="molecule type" value="Genomic_DNA"/>
</dbReference>
<dbReference type="Gene3D" id="3.30.1150.10">
    <property type="match status" value="1"/>
</dbReference>
<evidence type="ECO:0000256" key="1">
    <source>
        <dbReference type="ARBA" id="ARBA00004383"/>
    </source>
</evidence>
<evidence type="ECO:0000256" key="7">
    <source>
        <dbReference type="ARBA" id="ARBA00022927"/>
    </source>
</evidence>
<keyword evidence="3" id="KW-0813">Transport</keyword>
<dbReference type="InterPro" id="IPR006260">
    <property type="entry name" value="TonB/TolA_C"/>
</dbReference>
<comment type="similarity">
    <text evidence="2">Belongs to the TonB family.</text>
</comment>
<keyword evidence="5" id="KW-0997">Cell inner membrane</keyword>
<keyword evidence="13" id="KW-1185">Reference proteome</keyword>
<keyword evidence="7" id="KW-0653">Protein transport</keyword>
<gene>
    <name evidence="12" type="ORF">ACFSOX_13910</name>
</gene>
<feature type="region of interest" description="Disordered" evidence="10">
    <location>
        <begin position="1"/>
        <end position="34"/>
    </location>
</feature>
<evidence type="ECO:0000259" key="11">
    <source>
        <dbReference type="PROSITE" id="PS52015"/>
    </source>
</evidence>
<feature type="compositionally biased region" description="Low complexity" evidence="10">
    <location>
        <begin position="280"/>
        <end position="289"/>
    </location>
</feature>
<dbReference type="RefSeq" id="WP_378478411.1">
    <property type="nucleotide sequence ID" value="NZ_JBHUIW010000015.1"/>
</dbReference>
<dbReference type="SUPFAM" id="SSF74653">
    <property type="entry name" value="TolA/TonB C-terminal domain"/>
    <property type="match status" value="1"/>
</dbReference>
<feature type="compositionally biased region" description="Low complexity" evidence="10">
    <location>
        <begin position="228"/>
        <end position="239"/>
    </location>
</feature>
<sequence>MLDVSDLRSKPAPLPAVPDLRAGPAQRPAPPPGGVVDVALPVGDNIVPLRRPSPAAAERAASLGPIDATRRPAPLAAERRRAPIVAAALVVSLAAHTGLYAWLDQPVEPLASIGLESMSVELVLGDDRPAGRAVAPSLDEAEPSEAATPAGPPDAPDSAVAELSVPDVPVPDVSVPDVSVPDAEAPAKIARAPGTAPPEVVPSSAEPATARDVPGPAEPILATVAPAVETVAAPQPSAVPDRRRPDPPPSKPAVAPAERPRKPVARPATPRGRDGRETRVAVAAPSAGSSGIGVGRSDAQSNYPGLVLAHLARFKQYPAEARAQARGGVARVRFTLDGAGRATGVALVQGSGHADLDQESVAVVRRASPFPPPPGGRPQAFTLPVRFGLR</sequence>
<evidence type="ECO:0000256" key="9">
    <source>
        <dbReference type="ARBA" id="ARBA00023136"/>
    </source>
</evidence>
<dbReference type="Pfam" id="PF03544">
    <property type="entry name" value="TonB_C"/>
    <property type="match status" value="1"/>
</dbReference>
<evidence type="ECO:0000256" key="8">
    <source>
        <dbReference type="ARBA" id="ARBA00022989"/>
    </source>
</evidence>
<organism evidence="12 13">
    <name type="scientific">Rhodoplanes azumiensis</name>
    <dbReference type="NCBI Taxonomy" id="1897628"/>
    <lineage>
        <taxon>Bacteria</taxon>
        <taxon>Pseudomonadati</taxon>
        <taxon>Pseudomonadota</taxon>
        <taxon>Alphaproteobacteria</taxon>
        <taxon>Hyphomicrobiales</taxon>
        <taxon>Nitrobacteraceae</taxon>
        <taxon>Rhodoplanes</taxon>
    </lineage>
</organism>
<dbReference type="InterPro" id="IPR037682">
    <property type="entry name" value="TonB_C"/>
</dbReference>
<dbReference type="NCBIfam" id="TIGR01352">
    <property type="entry name" value="tonB_Cterm"/>
    <property type="match status" value="1"/>
</dbReference>